<dbReference type="Proteomes" id="UP000189229">
    <property type="component" value="Unassembled WGS sequence"/>
</dbReference>
<proteinExistence type="predicted"/>
<reference evidence="1 2" key="1">
    <citation type="submission" date="2017-02" db="EMBL/GenBank/DDBJ databases">
        <title>Complete genome sequences of Mycobacterium kansasii strains isolated from rhesus macaques.</title>
        <authorList>
            <person name="Panda A."/>
            <person name="Nagaraj S."/>
            <person name="Zhao X."/>
            <person name="Tettelin H."/>
            <person name="Detolla L.J."/>
        </authorList>
    </citation>
    <scope>NUCLEOTIDE SEQUENCE [LARGE SCALE GENOMIC DNA]</scope>
    <source>
        <strain evidence="1 2">11-3813</strain>
    </source>
</reference>
<name>A0A1V3WHW0_MYCKA</name>
<protein>
    <submittedName>
        <fullName evidence="1">Putative methylmalonyl-CoA mutase small subunit domain protein</fullName>
    </submittedName>
</protein>
<organism evidence="1 2">
    <name type="scientific">Mycobacterium kansasii</name>
    <dbReference type="NCBI Taxonomy" id="1768"/>
    <lineage>
        <taxon>Bacteria</taxon>
        <taxon>Bacillati</taxon>
        <taxon>Actinomycetota</taxon>
        <taxon>Actinomycetes</taxon>
        <taxon>Mycobacteriales</taxon>
        <taxon>Mycobacteriaceae</taxon>
        <taxon>Mycobacterium</taxon>
    </lineage>
</organism>
<evidence type="ECO:0000313" key="1">
    <source>
        <dbReference type="EMBL" id="OOK66358.1"/>
    </source>
</evidence>
<dbReference type="EMBL" id="MVBM01000009">
    <property type="protein sequence ID" value="OOK66358.1"/>
    <property type="molecule type" value="Genomic_DNA"/>
</dbReference>
<evidence type="ECO:0000313" key="2">
    <source>
        <dbReference type="Proteomes" id="UP000189229"/>
    </source>
</evidence>
<accession>A0A1V3WHW0</accession>
<comment type="caution">
    <text evidence="1">The sequence shown here is derived from an EMBL/GenBank/DDBJ whole genome shotgun (WGS) entry which is preliminary data.</text>
</comment>
<sequence>MRGGDALRDVNSGWKVAEAFPDAHAQETEDVNASLLAALGEGVSAVLIRVGQVGRAAWRRTSSNGYSPVCI</sequence>
<dbReference type="AlphaFoldDB" id="A0A1V3WHW0"/>
<gene>
    <name evidence="1" type="ORF">BZL30_8337</name>
</gene>